<organism evidence="3 4">
    <name type="scientific">Sporanaerobacter acetigenes DSM 13106</name>
    <dbReference type="NCBI Taxonomy" id="1123281"/>
    <lineage>
        <taxon>Bacteria</taxon>
        <taxon>Bacillati</taxon>
        <taxon>Bacillota</taxon>
        <taxon>Tissierellia</taxon>
        <taxon>Tissierellales</taxon>
        <taxon>Sporanaerobacteraceae</taxon>
        <taxon>Sporanaerobacter</taxon>
    </lineage>
</organism>
<keyword evidence="4" id="KW-1185">Reference proteome</keyword>
<keyword evidence="1" id="KW-1133">Transmembrane helix</keyword>
<protein>
    <submittedName>
        <fullName evidence="3">Peptidase_C39 like family protein</fullName>
    </submittedName>
</protein>
<dbReference type="EMBL" id="FQXR01000003">
    <property type="protein sequence ID" value="SHH58676.1"/>
    <property type="molecule type" value="Genomic_DNA"/>
</dbReference>
<reference evidence="3 4" key="1">
    <citation type="submission" date="2016-11" db="EMBL/GenBank/DDBJ databases">
        <authorList>
            <person name="Jaros S."/>
            <person name="Januszkiewicz K."/>
            <person name="Wedrychowicz H."/>
        </authorList>
    </citation>
    <scope>NUCLEOTIDE SEQUENCE [LARGE SCALE GENOMIC DNA]</scope>
    <source>
        <strain evidence="3 4">DSM 13106</strain>
    </source>
</reference>
<evidence type="ECO:0000313" key="4">
    <source>
        <dbReference type="Proteomes" id="UP000184389"/>
    </source>
</evidence>
<sequence>MFKINSLIEEEARERKIITMTSIFVVKFLIFVTIFYILSSPFEVIEQYFSEEELEYVKDVRNEYGYEQSIDIEDEDYIYSSEFDFSSYEFQDSSIDIVYYNQADSRWKDIPYGKTGTIGRSGCGPTSLAMVVSTLSDKTVNPVEVCNWSYKNGYYCEGAGSYHSLIPNGAKHFGLKVEGAKASETEKIIDALSNEKLIIAIMGEGHFTSTGHFIVLRGITQEGKILVADPISIKRSEQEWDLSIILNEARKGVDAGGPFWIIGR</sequence>
<dbReference type="STRING" id="1123281.SAMN02745180_00543"/>
<evidence type="ECO:0000256" key="1">
    <source>
        <dbReference type="SAM" id="Phobius"/>
    </source>
</evidence>
<dbReference type="RefSeq" id="WP_072743130.1">
    <property type="nucleotide sequence ID" value="NZ_FQXR01000003.1"/>
</dbReference>
<dbReference type="Pfam" id="PF13529">
    <property type="entry name" value="Peptidase_C39_2"/>
    <property type="match status" value="1"/>
</dbReference>
<evidence type="ECO:0000313" key="3">
    <source>
        <dbReference type="EMBL" id="SHH58676.1"/>
    </source>
</evidence>
<accession>A0A1M5U744</accession>
<keyword evidence="1" id="KW-0812">Transmembrane</keyword>
<evidence type="ECO:0000259" key="2">
    <source>
        <dbReference type="Pfam" id="PF13529"/>
    </source>
</evidence>
<name>A0A1M5U744_9FIRM</name>
<gene>
    <name evidence="3" type="ORF">SAMN02745180_00543</name>
</gene>
<feature type="transmembrane region" description="Helical" evidence="1">
    <location>
        <begin position="20"/>
        <end position="38"/>
    </location>
</feature>
<keyword evidence="1" id="KW-0472">Membrane</keyword>
<feature type="domain" description="Peptidase C39-like" evidence="2">
    <location>
        <begin position="96"/>
        <end position="230"/>
    </location>
</feature>
<dbReference type="AlphaFoldDB" id="A0A1M5U744"/>
<proteinExistence type="predicted"/>
<dbReference type="InterPro" id="IPR039564">
    <property type="entry name" value="Peptidase_C39-like"/>
</dbReference>
<dbReference type="Gene3D" id="3.90.70.10">
    <property type="entry name" value="Cysteine proteinases"/>
    <property type="match status" value="1"/>
</dbReference>
<dbReference type="Proteomes" id="UP000184389">
    <property type="component" value="Unassembled WGS sequence"/>
</dbReference>